<evidence type="ECO:0000256" key="4">
    <source>
        <dbReference type="ARBA" id="ARBA00022723"/>
    </source>
</evidence>
<dbReference type="GO" id="GO:0046872">
    <property type="term" value="F:metal ion binding"/>
    <property type="evidence" value="ECO:0007669"/>
    <property type="project" value="UniProtKB-KW"/>
</dbReference>
<dbReference type="InterPro" id="IPR009050">
    <property type="entry name" value="Globin-like_sf"/>
</dbReference>
<dbReference type="EMBL" id="JAODUP010000010">
    <property type="protein sequence ID" value="KAK2169421.1"/>
    <property type="molecule type" value="Genomic_DNA"/>
</dbReference>
<comment type="similarity">
    <text evidence="6">Belongs to the globin family.</text>
</comment>
<dbReference type="PANTHER" id="PTHR46458:SF1">
    <property type="entry name" value="GEO09476P1"/>
    <property type="match status" value="1"/>
</dbReference>
<sequence>MGARWSNTALTPVDVAPVLAYKTSNSGTLSSKQKQLINESWKVVSRNMKEFGVEFFVRLFHKHAEYKNVFPAFRDENVEDLSTSIVLRAHATIVMQTIMASLKYLDDPEGLKRHLYRIVGIHHKSGVRKQHYQNMFDMMIEMLAEHNDSFGQLHYEAWYIVTNKLLVCIRQILDAIDAEYDT</sequence>
<keyword evidence="3 6" id="KW-0561">Oxygen transport</keyword>
<dbReference type="Pfam" id="PF00042">
    <property type="entry name" value="Globin"/>
    <property type="match status" value="1"/>
</dbReference>
<dbReference type="PROSITE" id="PS01033">
    <property type="entry name" value="GLOBIN"/>
    <property type="match status" value="1"/>
</dbReference>
<evidence type="ECO:0000256" key="6">
    <source>
        <dbReference type="RuleBase" id="RU000356"/>
    </source>
</evidence>
<dbReference type="InterPro" id="IPR044399">
    <property type="entry name" value="Mb-like_M"/>
</dbReference>
<dbReference type="InterPro" id="IPR050532">
    <property type="entry name" value="Globin-like_OT"/>
</dbReference>
<proteinExistence type="inferred from homology"/>
<dbReference type="CDD" id="cd01040">
    <property type="entry name" value="Mb-like"/>
    <property type="match status" value="1"/>
</dbReference>
<dbReference type="Gene3D" id="1.10.490.10">
    <property type="entry name" value="Globins"/>
    <property type="match status" value="1"/>
</dbReference>
<keyword evidence="9" id="KW-1185">Reference proteome</keyword>
<keyword evidence="2 6" id="KW-0349">Heme</keyword>
<dbReference type="PANTHER" id="PTHR46458">
    <property type="entry name" value="BLR2807 PROTEIN"/>
    <property type="match status" value="1"/>
</dbReference>
<dbReference type="SUPFAM" id="SSF46458">
    <property type="entry name" value="Globin-like"/>
    <property type="match status" value="1"/>
</dbReference>
<dbReference type="InterPro" id="IPR012292">
    <property type="entry name" value="Globin/Proto"/>
</dbReference>
<evidence type="ECO:0000256" key="5">
    <source>
        <dbReference type="ARBA" id="ARBA00023004"/>
    </source>
</evidence>
<evidence type="ECO:0000256" key="3">
    <source>
        <dbReference type="ARBA" id="ARBA00022621"/>
    </source>
</evidence>
<accession>A0AAD9NID3</accession>
<keyword evidence="4" id="KW-0479">Metal-binding</keyword>
<evidence type="ECO:0000256" key="2">
    <source>
        <dbReference type="ARBA" id="ARBA00022617"/>
    </source>
</evidence>
<dbReference type="GO" id="GO:0005344">
    <property type="term" value="F:oxygen carrier activity"/>
    <property type="evidence" value="ECO:0007669"/>
    <property type="project" value="UniProtKB-KW"/>
</dbReference>
<evidence type="ECO:0000313" key="8">
    <source>
        <dbReference type="EMBL" id="KAK2169421.1"/>
    </source>
</evidence>
<dbReference type="InterPro" id="IPR000971">
    <property type="entry name" value="Globin"/>
</dbReference>
<protein>
    <recommendedName>
        <fullName evidence="7">Globin domain-containing protein</fullName>
    </recommendedName>
</protein>
<keyword evidence="1 6" id="KW-0813">Transport</keyword>
<evidence type="ECO:0000256" key="1">
    <source>
        <dbReference type="ARBA" id="ARBA00022448"/>
    </source>
</evidence>
<dbReference type="GO" id="GO:0019825">
    <property type="term" value="F:oxygen binding"/>
    <property type="evidence" value="ECO:0007669"/>
    <property type="project" value="InterPro"/>
</dbReference>
<feature type="domain" description="Globin" evidence="7">
    <location>
        <begin position="28"/>
        <end position="154"/>
    </location>
</feature>
<name>A0AAD9NID3_9ANNE</name>
<keyword evidence="5" id="KW-0408">Iron</keyword>
<comment type="caution">
    <text evidence="8">The sequence shown here is derived from an EMBL/GenBank/DDBJ whole genome shotgun (WGS) entry which is preliminary data.</text>
</comment>
<reference evidence="8" key="1">
    <citation type="journal article" date="2023" name="Mol. Biol. Evol.">
        <title>Third-Generation Sequencing Reveals the Adaptive Role of the Epigenome in Three Deep-Sea Polychaetes.</title>
        <authorList>
            <person name="Perez M."/>
            <person name="Aroh O."/>
            <person name="Sun Y."/>
            <person name="Lan Y."/>
            <person name="Juniper S.K."/>
            <person name="Young C.R."/>
            <person name="Angers B."/>
            <person name="Qian P.Y."/>
        </authorList>
    </citation>
    <scope>NUCLEOTIDE SEQUENCE</scope>
    <source>
        <strain evidence="8">P08H-3</strain>
    </source>
</reference>
<evidence type="ECO:0000313" key="9">
    <source>
        <dbReference type="Proteomes" id="UP001208570"/>
    </source>
</evidence>
<gene>
    <name evidence="8" type="ORF">LSH36_10g10036</name>
</gene>
<dbReference type="Proteomes" id="UP001208570">
    <property type="component" value="Unassembled WGS sequence"/>
</dbReference>
<evidence type="ECO:0000259" key="7">
    <source>
        <dbReference type="PROSITE" id="PS01033"/>
    </source>
</evidence>
<organism evidence="8 9">
    <name type="scientific">Paralvinella palmiformis</name>
    <dbReference type="NCBI Taxonomy" id="53620"/>
    <lineage>
        <taxon>Eukaryota</taxon>
        <taxon>Metazoa</taxon>
        <taxon>Spiralia</taxon>
        <taxon>Lophotrochozoa</taxon>
        <taxon>Annelida</taxon>
        <taxon>Polychaeta</taxon>
        <taxon>Sedentaria</taxon>
        <taxon>Canalipalpata</taxon>
        <taxon>Terebellida</taxon>
        <taxon>Terebelliformia</taxon>
        <taxon>Alvinellidae</taxon>
        <taxon>Paralvinella</taxon>
    </lineage>
</organism>
<dbReference type="GO" id="GO:0020037">
    <property type="term" value="F:heme binding"/>
    <property type="evidence" value="ECO:0007669"/>
    <property type="project" value="InterPro"/>
</dbReference>
<dbReference type="AlphaFoldDB" id="A0AAD9NID3"/>